<gene>
    <name evidence="1" type="ORF">MNEG_4361</name>
</gene>
<evidence type="ECO:0000313" key="1">
    <source>
        <dbReference type="EMBL" id="KIZ03600.1"/>
    </source>
</evidence>
<protein>
    <submittedName>
        <fullName evidence="1">Uncharacterized protein</fullName>
    </submittedName>
</protein>
<dbReference type="Proteomes" id="UP000054498">
    <property type="component" value="Unassembled WGS sequence"/>
</dbReference>
<accession>A0A0D2ML27</accession>
<proteinExistence type="predicted"/>
<dbReference type="GeneID" id="25737239"/>
<dbReference type="RefSeq" id="XP_013902619.1">
    <property type="nucleotide sequence ID" value="XM_014047165.1"/>
</dbReference>
<keyword evidence="2" id="KW-1185">Reference proteome</keyword>
<reference evidence="1 2" key="1">
    <citation type="journal article" date="2013" name="BMC Genomics">
        <title>Reconstruction of the lipid metabolism for the microalga Monoraphidium neglectum from its genome sequence reveals characteristics suitable for biofuel production.</title>
        <authorList>
            <person name="Bogen C."/>
            <person name="Al-Dilaimi A."/>
            <person name="Albersmeier A."/>
            <person name="Wichmann J."/>
            <person name="Grundmann M."/>
            <person name="Rupp O."/>
            <person name="Lauersen K.J."/>
            <person name="Blifernez-Klassen O."/>
            <person name="Kalinowski J."/>
            <person name="Goesmann A."/>
            <person name="Mussgnug J.H."/>
            <person name="Kruse O."/>
        </authorList>
    </citation>
    <scope>NUCLEOTIDE SEQUENCE [LARGE SCALE GENOMIC DNA]</scope>
    <source>
        <strain evidence="1 2">SAG 48.87</strain>
    </source>
</reference>
<dbReference type="KEGG" id="mng:MNEG_4361"/>
<sequence length="105" mass="12131">MFGRLVAPKDAEMIAYAQLEVLGFMPTLQIPKLLKPPEVDRRELKRRIMDPEVKKQRHALGRLFRQFGLDQFRMSRYILQHRQALFTAAYKNAARAAAAAGPHAW</sequence>
<dbReference type="EMBL" id="KK100820">
    <property type="protein sequence ID" value="KIZ03600.1"/>
    <property type="molecule type" value="Genomic_DNA"/>
</dbReference>
<evidence type="ECO:0000313" key="2">
    <source>
        <dbReference type="Proteomes" id="UP000054498"/>
    </source>
</evidence>
<dbReference type="AlphaFoldDB" id="A0A0D2ML27"/>
<name>A0A0D2ML27_9CHLO</name>
<organism evidence="1 2">
    <name type="scientific">Monoraphidium neglectum</name>
    <dbReference type="NCBI Taxonomy" id="145388"/>
    <lineage>
        <taxon>Eukaryota</taxon>
        <taxon>Viridiplantae</taxon>
        <taxon>Chlorophyta</taxon>
        <taxon>core chlorophytes</taxon>
        <taxon>Chlorophyceae</taxon>
        <taxon>CS clade</taxon>
        <taxon>Sphaeropleales</taxon>
        <taxon>Selenastraceae</taxon>
        <taxon>Monoraphidium</taxon>
    </lineage>
</organism>
<dbReference type="STRING" id="145388.A0A0D2ML27"/>